<evidence type="ECO:0000259" key="2">
    <source>
        <dbReference type="PROSITE" id="PS50118"/>
    </source>
</evidence>
<keyword evidence="1" id="KW-0238">DNA-binding</keyword>
<feature type="DNA-binding region" description="HMG box" evidence="1">
    <location>
        <begin position="3"/>
        <end position="64"/>
    </location>
</feature>
<dbReference type="PROSITE" id="PS50118">
    <property type="entry name" value="HMG_BOX_2"/>
    <property type="match status" value="1"/>
</dbReference>
<dbReference type="AlphaFoldDB" id="A8PFA9"/>
<dbReference type="GO" id="GO:0005634">
    <property type="term" value="C:nucleus"/>
    <property type="evidence" value="ECO:0007669"/>
    <property type="project" value="UniProtKB-UniRule"/>
</dbReference>
<reference evidence="3" key="1">
    <citation type="journal article" date="2007" name="Science">
        <title>Draft genome of the filarial nematode parasite Brugia malayi.</title>
        <authorList>
            <person name="Ghedin E."/>
            <person name="Wang S."/>
            <person name="Spiro D."/>
            <person name="Caler E."/>
            <person name="Zhao Q."/>
            <person name="Crabtree J."/>
            <person name="Allen J.E."/>
            <person name="Delcher A.L."/>
            <person name="Guiliano D.B."/>
            <person name="Miranda-Saavedra D."/>
            <person name="Angiuoli S.V."/>
            <person name="Creasy T."/>
            <person name="Amedeo P."/>
            <person name="Haas B."/>
            <person name="El-Sayed N.M."/>
            <person name="Wortman J.R."/>
            <person name="Feldblyum T."/>
            <person name="Tallon L."/>
            <person name="Schatz M."/>
            <person name="Shumway M."/>
            <person name="Koo H."/>
            <person name="Salzberg S.L."/>
            <person name="Schobel S."/>
            <person name="Pertea M."/>
            <person name="Pop M."/>
            <person name="White O."/>
            <person name="Barton G.J."/>
            <person name="Carlow C.K."/>
            <person name="Crawford M.J."/>
            <person name="Daub J."/>
            <person name="Dimmic M.W."/>
            <person name="Estes C.F."/>
            <person name="Foster J.M."/>
            <person name="Ganatra M."/>
            <person name="Gregory W.F."/>
            <person name="Johnson N.M."/>
            <person name="Jin J."/>
            <person name="Komuniecki R."/>
            <person name="Korf I."/>
            <person name="Kumar S."/>
            <person name="Laney S."/>
            <person name="Li B.W."/>
            <person name="Li W."/>
            <person name="Lindblom T.H."/>
            <person name="Lustigman S."/>
            <person name="Ma D."/>
            <person name="Maina C.V."/>
            <person name="Martin D.M."/>
            <person name="McCarter J.P."/>
            <person name="McReynolds L."/>
            <person name="Mitreva M."/>
            <person name="Nutman T.B."/>
            <person name="Parkinson J."/>
            <person name="Peregrin-Alvarez J.M."/>
            <person name="Poole C."/>
            <person name="Ren Q."/>
            <person name="Saunders L."/>
            <person name="Sluder A.E."/>
            <person name="Smith K."/>
            <person name="Stanke M."/>
            <person name="Unnasch T.R."/>
            <person name="Ware J."/>
            <person name="Wei A.D."/>
            <person name="Weil G."/>
            <person name="Williams D.J."/>
            <person name="Zhang Y."/>
            <person name="Williams S.A."/>
            <person name="Fraser-Liggett C."/>
            <person name="Slatko B."/>
            <person name="Blaxter M.L."/>
            <person name="Scott A.L."/>
        </authorList>
    </citation>
    <scope>NUCLEOTIDE SEQUENCE [LARGE SCALE GENOMIC DNA]</scope>
</reference>
<evidence type="ECO:0000256" key="1">
    <source>
        <dbReference type="PROSITE-ProRule" id="PRU00267"/>
    </source>
</evidence>
<keyword evidence="1" id="KW-0539">Nucleus</keyword>
<evidence type="ECO:0000313" key="3">
    <source>
        <dbReference type="EMBL" id="EDP34895.1"/>
    </source>
</evidence>
<dbReference type="Gene3D" id="1.10.30.10">
    <property type="entry name" value="High mobility group box domain"/>
    <property type="match status" value="1"/>
</dbReference>
<dbReference type="InterPro" id="IPR036910">
    <property type="entry name" value="HMG_box_dom_sf"/>
</dbReference>
<gene>
    <name evidence="3" type="ORF">Bm1_23995</name>
</gene>
<name>A8PFA9_BRUMA</name>
<protein>
    <recommendedName>
        <fullName evidence="2">HMG box domain-containing protein</fullName>
    </recommendedName>
</protein>
<feature type="domain" description="HMG box" evidence="2">
    <location>
        <begin position="3"/>
        <end position="64"/>
    </location>
</feature>
<organism evidence="3">
    <name type="scientific">Brugia malayi</name>
    <name type="common">Filarial nematode worm</name>
    <dbReference type="NCBI Taxonomy" id="6279"/>
    <lineage>
        <taxon>Eukaryota</taxon>
        <taxon>Metazoa</taxon>
        <taxon>Ecdysozoa</taxon>
        <taxon>Nematoda</taxon>
        <taxon>Chromadorea</taxon>
        <taxon>Rhabditida</taxon>
        <taxon>Spirurina</taxon>
        <taxon>Spiruromorpha</taxon>
        <taxon>Filarioidea</taxon>
        <taxon>Onchocercidae</taxon>
        <taxon>Brugia</taxon>
    </lineage>
</organism>
<dbReference type="SUPFAM" id="SSF47095">
    <property type="entry name" value="HMG-box"/>
    <property type="match status" value="1"/>
</dbReference>
<sequence>MTKKRSSNGFMYFADARRAFYEAENNGVHLTAKKLVERAAQDWKMMSDGERQKWRNENSRRRNEVVLFIF</sequence>
<dbReference type="Pfam" id="PF00505">
    <property type="entry name" value="HMG_box"/>
    <property type="match status" value="1"/>
</dbReference>
<dbReference type="CDD" id="cd00084">
    <property type="entry name" value="HMG-box_SF"/>
    <property type="match status" value="1"/>
</dbReference>
<proteinExistence type="predicted"/>
<accession>A8PFA9</accession>
<dbReference type="GO" id="GO:0003677">
    <property type="term" value="F:DNA binding"/>
    <property type="evidence" value="ECO:0007669"/>
    <property type="project" value="UniProtKB-UniRule"/>
</dbReference>
<dbReference type="EMBL" id="DS239141">
    <property type="protein sequence ID" value="EDP34895.1"/>
    <property type="molecule type" value="Genomic_DNA"/>
</dbReference>
<dbReference type="InterPro" id="IPR009071">
    <property type="entry name" value="HMG_box_dom"/>
</dbReference>